<protein>
    <submittedName>
        <fullName evidence="1">Histidine phosphatase family protein</fullName>
    </submittedName>
</protein>
<evidence type="ECO:0000313" key="2">
    <source>
        <dbReference type="Proteomes" id="UP000447833"/>
    </source>
</evidence>
<evidence type="ECO:0000313" key="1">
    <source>
        <dbReference type="EMBL" id="MYL62061.1"/>
    </source>
</evidence>
<accession>A0A845ENS6</accession>
<gene>
    <name evidence="1" type="ORF">GLW07_01700</name>
</gene>
<dbReference type="AlphaFoldDB" id="A0A845ENS6"/>
<dbReference type="Pfam" id="PF00300">
    <property type="entry name" value="His_Phos_1"/>
    <property type="match status" value="1"/>
</dbReference>
<dbReference type="GO" id="GO:0005737">
    <property type="term" value="C:cytoplasm"/>
    <property type="evidence" value="ECO:0007669"/>
    <property type="project" value="TreeGrafter"/>
</dbReference>
<dbReference type="Proteomes" id="UP000447833">
    <property type="component" value="Unassembled WGS sequence"/>
</dbReference>
<organism evidence="1 2">
    <name type="scientific">Guptibacillus hwajinpoensis</name>
    <dbReference type="NCBI Taxonomy" id="208199"/>
    <lineage>
        <taxon>Bacteria</taxon>
        <taxon>Bacillati</taxon>
        <taxon>Bacillota</taxon>
        <taxon>Bacilli</taxon>
        <taxon>Bacillales</taxon>
        <taxon>Guptibacillaceae</taxon>
        <taxon>Guptibacillus</taxon>
    </lineage>
</organism>
<proteinExistence type="predicted"/>
<reference evidence="1 2" key="1">
    <citation type="submission" date="2019-11" db="EMBL/GenBank/DDBJ databases">
        <title>Genome sequences of 17 halophilic strains isolated from different environments.</title>
        <authorList>
            <person name="Furrow R.E."/>
        </authorList>
    </citation>
    <scope>NUCLEOTIDE SEQUENCE [LARGE SCALE GENOMIC DNA]</scope>
    <source>
        <strain evidence="1 2">22506_14_FS</strain>
    </source>
</reference>
<dbReference type="InterPro" id="IPR050275">
    <property type="entry name" value="PGM_Phosphatase"/>
</dbReference>
<dbReference type="SUPFAM" id="SSF53254">
    <property type="entry name" value="Phosphoglycerate mutase-like"/>
    <property type="match status" value="1"/>
</dbReference>
<dbReference type="InterPro" id="IPR029033">
    <property type="entry name" value="His_PPase_superfam"/>
</dbReference>
<name>A0A845ENS6_9BACL</name>
<dbReference type="PANTHER" id="PTHR48100">
    <property type="entry name" value="BROAD-SPECIFICITY PHOSPHATASE YOR283W-RELATED"/>
    <property type="match status" value="1"/>
</dbReference>
<dbReference type="InterPro" id="IPR013078">
    <property type="entry name" value="His_Pase_superF_clade-1"/>
</dbReference>
<dbReference type="EMBL" id="WMEY01000001">
    <property type="protein sequence ID" value="MYL62061.1"/>
    <property type="molecule type" value="Genomic_DNA"/>
</dbReference>
<dbReference type="Gene3D" id="3.40.50.1240">
    <property type="entry name" value="Phosphoglycerate mutase-like"/>
    <property type="match status" value="1"/>
</dbReference>
<sequence length="188" mass="21650">MKQTDIYLVRHAHSTYSPDEYGRGLSSNGQHDQKLLTHQMNERHVDVILSSPYKRAIQTVEGIALQHNQDIQLIEAFKERTLAGKSVENFQEAIETVWLNESYAHPGGESNEEARNRGIDALKDVLKTYEGKSIVIGTHGNMLALIMSHFDQKYDVSFWRNLDMPDVYCLTFEEKSLINVDRIWERAN</sequence>
<comment type="caution">
    <text evidence="1">The sequence shown here is derived from an EMBL/GenBank/DDBJ whole genome shotgun (WGS) entry which is preliminary data.</text>
</comment>
<dbReference type="CDD" id="cd07067">
    <property type="entry name" value="HP_PGM_like"/>
    <property type="match status" value="1"/>
</dbReference>
<dbReference type="GO" id="GO:0016791">
    <property type="term" value="F:phosphatase activity"/>
    <property type="evidence" value="ECO:0007669"/>
    <property type="project" value="TreeGrafter"/>
</dbReference>
<dbReference type="SMART" id="SM00855">
    <property type="entry name" value="PGAM"/>
    <property type="match status" value="1"/>
</dbReference>
<dbReference type="PANTHER" id="PTHR48100:SF59">
    <property type="entry name" value="ADENOSYLCOBALAMIN_ALPHA-RIBAZOLE PHOSPHATASE"/>
    <property type="match status" value="1"/>
</dbReference>
<dbReference type="RefSeq" id="WP_160917956.1">
    <property type="nucleotide sequence ID" value="NZ_WMEY01000001.1"/>
</dbReference>